<dbReference type="Gene3D" id="3.90.190.10">
    <property type="entry name" value="Protein tyrosine phosphatase superfamily"/>
    <property type="match status" value="1"/>
</dbReference>
<organism evidence="1 2">
    <name type="scientific">Paraphaeosphaeria sporulosa</name>
    <dbReference type="NCBI Taxonomy" id="1460663"/>
    <lineage>
        <taxon>Eukaryota</taxon>
        <taxon>Fungi</taxon>
        <taxon>Dikarya</taxon>
        <taxon>Ascomycota</taxon>
        <taxon>Pezizomycotina</taxon>
        <taxon>Dothideomycetes</taxon>
        <taxon>Pleosporomycetidae</taxon>
        <taxon>Pleosporales</taxon>
        <taxon>Massarineae</taxon>
        <taxon>Didymosphaeriaceae</taxon>
        <taxon>Paraphaeosphaeria</taxon>
    </lineage>
</organism>
<name>A0A177BY19_9PLEO</name>
<evidence type="ECO:0008006" key="3">
    <source>
        <dbReference type="Google" id="ProtNLM"/>
    </source>
</evidence>
<accession>A0A177BY19</accession>
<dbReference type="OrthoDB" id="10252009at2759"/>
<evidence type="ECO:0000313" key="1">
    <source>
        <dbReference type="EMBL" id="OAF99296.1"/>
    </source>
</evidence>
<dbReference type="RefSeq" id="XP_018029662.1">
    <property type="nucleotide sequence ID" value="XM_018185298.1"/>
</dbReference>
<sequence length="93" mass="10460">MVALRTAPISATPIRNLYISDISDITVPNDPNVFQQRNITHILILTHDRDRPTPEPYINPFHVPIEDDPTKASSAFSRMLTGKRDANVLVHCV</sequence>
<protein>
    <recommendedName>
        <fullName evidence="3">Phosphatases II</fullName>
    </recommendedName>
</protein>
<dbReference type="AlphaFoldDB" id="A0A177BY19"/>
<reference evidence="1 2" key="1">
    <citation type="submission" date="2016-05" db="EMBL/GenBank/DDBJ databases">
        <title>Comparative analysis of secretome profiles of manganese(II)-oxidizing ascomycete fungi.</title>
        <authorList>
            <consortium name="DOE Joint Genome Institute"/>
            <person name="Zeiner C.A."/>
            <person name="Purvine S.O."/>
            <person name="Zink E.M."/>
            <person name="Wu S."/>
            <person name="Pasa-Tolic L."/>
            <person name="Chaput D.L."/>
            <person name="Haridas S."/>
            <person name="Grigoriev I.V."/>
            <person name="Santelli C.M."/>
            <person name="Hansel C.M."/>
        </authorList>
    </citation>
    <scope>NUCLEOTIDE SEQUENCE [LARGE SCALE GENOMIC DNA]</scope>
    <source>
        <strain evidence="1 2">AP3s5-JAC2a</strain>
    </source>
</reference>
<gene>
    <name evidence="1" type="ORF">CC84DRAFT_1264287</name>
</gene>
<dbReference type="InParanoid" id="A0A177BY19"/>
<dbReference type="Proteomes" id="UP000077069">
    <property type="component" value="Unassembled WGS sequence"/>
</dbReference>
<dbReference type="GeneID" id="28768784"/>
<dbReference type="EMBL" id="KV441562">
    <property type="protein sequence ID" value="OAF99296.1"/>
    <property type="molecule type" value="Genomic_DNA"/>
</dbReference>
<evidence type="ECO:0000313" key="2">
    <source>
        <dbReference type="Proteomes" id="UP000077069"/>
    </source>
</evidence>
<keyword evidence="2" id="KW-1185">Reference proteome</keyword>
<proteinExistence type="predicted"/>
<dbReference type="SUPFAM" id="SSF52799">
    <property type="entry name" value="(Phosphotyrosine protein) phosphatases II"/>
    <property type="match status" value="1"/>
</dbReference>
<dbReference type="InterPro" id="IPR029021">
    <property type="entry name" value="Prot-tyrosine_phosphatase-like"/>
</dbReference>